<dbReference type="EMBL" id="JANLCJ010000238">
    <property type="protein sequence ID" value="MCS5736867.1"/>
    <property type="molecule type" value="Genomic_DNA"/>
</dbReference>
<evidence type="ECO:0000313" key="2">
    <source>
        <dbReference type="Proteomes" id="UP001165586"/>
    </source>
</evidence>
<organism evidence="1 2">
    <name type="scientific">Herbiconiux daphne</name>
    <dbReference type="NCBI Taxonomy" id="2970914"/>
    <lineage>
        <taxon>Bacteria</taxon>
        <taxon>Bacillati</taxon>
        <taxon>Actinomycetota</taxon>
        <taxon>Actinomycetes</taxon>
        <taxon>Micrococcales</taxon>
        <taxon>Microbacteriaceae</taxon>
        <taxon>Herbiconiux</taxon>
    </lineage>
</organism>
<dbReference type="RefSeq" id="WP_259543071.1">
    <property type="nucleotide sequence ID" value="NZ_JANLCJ010000238.1"/>
</dbReference>
<dbReference type="Proteomes" id="UP001165586">
    <property type="component" value="Unassembled WGS sequence"/>
</dbReference>
<protein>
    <submittedName>
        <fullName evidence="1">Uncharacterized protein</fullName>
    </submittedName>
</protein>
<evidence type="ECO:0000313" key="1">
    <source>
        <dbReference type="EMBL" id="MCS5736867.1"/>
    </source>
</evidence>
<comment type="caution">
    <text evidence="1">The sequence shown here is derived from an EMBL/GenBank/DDBJ whole genome shotgun (WGS) entry which is preliminary data.</text>
</comment>
<sequence>MSYEQYTLKRWFSEPPQEEKPTEVDHLAIIEGYLYNTAQGIKELKAASRKEGELCALTIEPYSICVTKDGKDREVEYYKDDNEPFDTHYMEYWEWQEVTKKQIA</sequence>
<gene>
    <name evidence="1" type="ORF">N1032_24355</name>
</gene>
<accession>A0ABT2HAA4</accession>
<proteinExistence type="predicted"/>
<name>A0ABT2HAA4_9MICO</name>
<keyword evidence="2" id="KW-1185">Reference proteome</keyword>
<reference evidence="1" key="1">
    <citation type="submission" date="2022-08" db="EMBL/GenBank/DDBJ databases">
        <authorList>
            <person name="Deng Y."/>
            <person name="Han X.-F."/>
            <person name="Zhang Y.-Q."/>
        </authorList>
    </citation>
    <scope>NUCLEOTIDE SEQUENCE</scope>
    <source>
        <strain evidence="1">CPCC 203386</strain>
    </source>
</reference>